<sequence>MYRNISNMLFVFFAVVLILPAFQGEGFLSGTLRPYYCASDIDPAGTIFCELHGSQGATSYRLPTCEVTCRDPTKKLRMPSDVCPQGSLPSCDATVRASLQKWKTDMVNRKNYLTQKWCPGSQGK</sequence>
<dbReference type="AlphaFoldDB" id="V5GIJ3"/>
<feature type="signal peptide" evidence="1">
    <location>
        <begin position="1"/>
        <end position="24"/>
    </location>
</feature>
<reference evidence="2" key="1">
    <citation type="journal article" date="2015" name="Sci. Rep.">
        <title>Tissue- and time-dependent transcription in Ixodes ricinus salivary glands and midguts when blood feeding on the vertebrate host.</title>
        <authorList>
            <person name="Kotsyfakis M."/>
            <person name="Schwarz A."/>
            <person name="Erhart J."/>
            <person name="Ribeiro J.M."/>
        </authorList>
    </citation>
    <scope>NUCLEOTIDE SEQUENCE</scope>
    <source>
        <tissue evidence="2">Salivary gland and midgut</tissue>
    </source>
</reference>
<feature type="chain" id="PRO_5004733429" description="Ixodes 10 kDa peptide protein" evidence="1">
    <location>
        <begin position="25"/>
        <end position="124"/>
    </location>
</feature>
<evidence type="ECO:0000256" key="1">
    <source>
        <dbReference type="SAM" id="SignalP"/>
    </source>
</evidence>
<protein>
    <recommendedName>
        <fullName evidence="3">Ixodes 10 kDa peptide protein</fullName>
    </recommendedName>
</protein>
<organism evidence="2">
    <name type="scientific">Ixodes ricinus</name>
    <name type="common">Common tick</name>
    <name type="synonym">Acarus ricinus</name>
    <dbReference type="NCBI Taxonomy" id="34613"/>
    <lineage>
        <taxon>Eukaryota</taxon>
        <taxon>Metazoa</taxon>
        <taxon>Ecdysozoa</taxon>
        <taxon>Arthropoda</taxon>
        <taxon>Chelicerata</taxon>
        <taxon>Arachnida</taxon>
        <taxon>Acari</taxon>
        <taxon>Parasitiformes</taxon>
        <taxon>Ixodida</taxon>
        <taxon>Ixodoidea</taxon>
        <taxon>Ixodidae</taxon>
        <taxon>Ixodinae</taxon>
        <taxon>Ixodes</taxon>
    </lineage>
</organism>
<keyword evidence="1" id="KW-0732">Signal</keyword>
<evidence type="ECO:0008006" key="3">
    <source>
        <dbReference type="Google" id="ProtNLM"/>
    </source>
</evidence>
<name>V5GIJ3_IXORI</name>
<evidence type="ECO:0000313" key="2">
    <source>
        <dbReference type="EMBL" id="JAB70050.1"/>
    </source>
</evidence>
<accession>V5GIJ3</accession>
<dbReference type="EMBL" id="GANP01014418">
    <property type="protein sequence ID" value="JAB70050.1"/>
    <property type="molecule type" value="mRNA"/>
</dbReference>
<proteinExistence type="evidence at transcript level"/>